<proteinExistence type="predicted"/>
<feature type="region of interest" description="Disordered" evidence="1">
    <location>
        <begin position="80"/>
        <end position="101"/>
    </location>
</feature>
<gene>
    <name evidence="2" type="ORF">TCEB3V08_LOCUS3544</name>
</gene>
<evidence type="ECO:0000313" key="2">
    <source>
        <dbReference type="EMBL" id="CAD7396311.1"/>
    </source>
</evidence>
<organism evidence="2">
    <name type="scientific">Timema cristinae</name>
    <name type="common">Walking stick</name>
    <dbReference type="NCBI Taxonomy" id="61476"/>
    <lineage>
        <taxon>Eukaryota</taxon>
        <taxon>Metazoa</taxon>
        <taxon>Ecdysozoa</taxon>
        <taxon>Arthropoda</taxon>
        <taxon>Hexapoda</taxon>
        <taxon>Insecta</taxon>
        <taxon>Pterygota</taxon>
        <taxon>Neoptera</taxon>
        <taxon>Polyneoptera</taxon>
        <taxon>Phasmatodea</taxon>
        <taxon>Timematodea</taxon>
        <taxon>Timematoidea</taxon>
        <taxon>Timematidae</taxon>
        <taxon>Timema</taxon>
    </lineage>
</organism>
<dbReference type="EMBL" id="OC317347">
    <property type="protein sequence ID" value="CAD7396311.1"/>
    <property type="molecule type" value="Genomic_DNA"/>
</dbReference>
<accession>A0A7R9GSJ9</accession>
<protein>
    <submittedName>
        <fullName evidence="2">Uncharacterized protein</fullName>
    </submittedName>
</protein>
<dbReference type="AlphaFoldDB" id="A0A7R9GSJ9"/>
<sequence>MSKNIQGALKIDNLKSIYSQNYNTYVMWHKYIERVSPIQENRGKLELAGNLKWSGKNVNKSKNLKKLLFADSDSEWDFRDFSDSSSDVSSSERDDELQEEEIETPSALWRRVQNHVDLSLGNLLQPNAKLIGDIAGFNTPFSSILIVKNRIIYYERTGRIYKRNCTPTFVARVWKIILKALSKPDQVLNLKLPVIRSLVYCKSSIFRIPNFEKLGVLETRVRKINLKRNKKVLI</sequence>
<reference evidence="2" key="1">
    <citation type="submission" date="2020-11" db="EMBL/GenBank/DDBJ databases">
        <authorList>
            <person name="Tran Van P."/>
        </authorList>
    </citation>
    <scope>NUCLEOTIDE SEQUENCE</scope>
</reference>
<name>A0A7R9GSJ9_TIMCR</name>
<evidence type="ECO:0000256" key="1">
    <source>
        <dbReference type="SAM" id="MobiDB-lite"/>
    </source>
</evidence>